<gene>
    <name evidence="3" type="ORF">IAA52_05655</name>
</gene>
<accession>A0A9D0ZLR5</accession>
<organism evidence="3 4">
    <name type="scientific">Candidatus Pullichristensenella stercorigallinarum</name>
    <dbReference type="NCBI Taxonomy" id="2840909"/>
    <lineage>
        <taxon>Bacteria</taxon>
        <taxon>Bacillati</taxon>
        <taxon>Bacillota</taxon>
        <taxon>Clostridia</taxon>
        <taxon>Candidatus Pullichristensenella</taxon>
    </lineage>
</organism>
<dbReference type="InterPro" id="IPR050990">
    <property type="entry name" value="UPF0237/GcvR_regulator"/>
</dbReference>
<reference evidence="3" key="1">
    <citation type="submission" date="2020-10" db="EMBL/GenBank/DDBJ databases">
        <authorList>
            <person name="Gilroy R."/>
        </authorList>
    </citation>
    <scope>NUCLEOTIDE SEQUENCE</scope>
    <source>
        <strain evidence="3">ChiSjej6B24-2974</strain>
    </source>
</reference>
<dbReference type="InterPro" id="IPR045865">
    <property type="entry name" value="ACT-like_dom_sf"/>
</dbReference>
<dbReference type="InterPro" id="IPR002912">
    <property type="entry name" value="ACT_dom"/>
</dbReference>
<name>A0A9D0ZLR5_9FIRM</name>
<comment type="caution">
    <text evidence="3">The sequence shown here is derived from an EMBL/GenBank/DDBJ whole genome shotgun (WGS) entry which is preliminary data.</text>
</comment>
<reference evidence="3" key="2">
    <citation type="journal article" date="2021" name="PeerJ">
        <title>Extensive microbial diversity within the chicken gut microbiome revealed by metagenomics and culture.</title>
        <authorList>
            <person name="Gilroy R."/>
            <person name="Ravi A."/>
            <person name="Getino M."/>
            <person name="Pursley I."/>
            <person name="Horton D.L."/>
            <person name="Alikhan N.F."/>
            <person name="Baker D."/>
            <person name="Gharbi K."/>
            <person name="Hall N."/>
            <person name="Watson M."/>
            <person name="Adriaenssens E.M."/>
            <person name="Foster-Nyarko E."/>
            <person name="Jarju S."/>
            <person name="Secka A."/>
            <person name="Antonio M."/>
            <person name="Oren A."/>
            <person name="Chaudhuri R.R."/>
            <person name="La Ragione R."/>
            <person name="Hildebrand F."/>
            <person name="Pallen M.J."/>
        </authorList>
    </citation>
    <scope>NUCLEOTIDE SEQUENCE</scope>
    <source>
        <strain evidence="3">ChiSjej6B24-2974</strain>
    </source>
</reference>
<sequence>MNEPKKAVVTVLGYDRKGIIAKVSAVLYECDANIVDISQTVLSGLFNMVLVADISSPDCAFDQLSARLNRLGEELGLQIRVQRSEIFEAMHQI</sequence>
<dbReference type="PROSITE" id="PS51671">
    <property type="entry name" value="ACT"/>
    <property type="match status" value="1"/>
</dbReference>
<dbReference type="PANTHER" id="PTHR34875:SF6">
    <property type="entry name" value="UPF0237 PROTEIN MJ1558"/>
    <property type="match status" value="1"/>
</dbReference>
<evidence type="ECO:0000259" key="2">
    <source>
        <dbReference type="PROSITE" id="PS51671"/>
    </source>
</evidence>
<dbReference type="Proteomes" id="UP000824260">
    <property type="component" value="Unassembled WGS sequence"/>
</dbReference>
<dbReference type="InterPro" id="IPR022986">
    <property type="entry name" value="UPF0237_ACT"/>
</dbReference>
<protein>
    <recommendedName>
        <fullName evidence="1">UPF0237 protein IAA52_05655</fullName>
    </recommendedName>
</protein>
<dbReference type="Gene3D" id="3.30.70.260">
    <property type="match status" value="1"/>
</dbReference>
<dbReference type="NCBIfam" id="NF001220">
    <property type="entry name" value="PRK00194.1"/>
    <property type="match status" value="1"/>
</dbReference>
<dbReference type="EMBL" id="DVFZ01000054">
    <property type="protein sequence ID" value="HIQ82571.1"/>
    <property type="molecule type" value="Genomic_DNA"/>
</dbReference>
<dbReference type="CDD" id="cd04872">
    <property type="entry name" value="ACT_1ZPV"/>
    <property type="match status" value="1"/>
</dbReference>
<dbReference type="SUPFAM" id="SSF55021">
    <property type="entry name" value="ACT-like"/>
    <property type="match status" value="1"/>
</dbReference>
<feature type="domain" description="ACT" evidence="2">
    <location>
        <begin position="8"/>
        <end position="86"/>
    </location>
</feature>
<evidence type="ECO:0000256" key="1">
    <source>
        <dbReference type="HAMAP-Rule" id="MF_01054"/>
    </source>
</evidence>
<evidence type="ECO:0000313" key="3">
    <source>
        <dbReference type="EMBL" id="HIQ82571.1"/>
    </source>
</evidence>
<evidence type="ECO:0000313" key="4">
    <source>
        <dbReference type="Proteomes" id="UP000824260"/>
    </source>
</evidence>
<dbReference type="AlphaFoldDB" id="A0A9D0ZLR5"/>
<dbReference type="Pfam" id="PF13740">
    <property type="entry name" value="ACT_6"/>
    <property type="match status" value="1"/>
</dbReference>
<dbReference type="PANTHER" id="PTHR34875">
    <property type="entry name" value="UPF0237 PROTEIN MJ1558"/>
    <property type="match status" value="1"/>
</dbReference>
<proteinExistence type="inferred from homology"/>
<comment type="similarity">
    <text evidence="1">Belongs to the UPF0237 family.</text>
</comment>
<dbReference type="HAMAP" id="MF_01054">
    <property type="entry name" value="UPF0237"/>
    <property type="match status" value="1"/>
</dbReference>